<keyword evidence="3" id="KW-1185">Reference proteome</keyword>
<keyword evidence="2" id="KW-0645">Protease</keyword>
<organism evidence="2 3">
    <name type="scientific">Hominilimicola fabiformis</name>
    <dbReference type="NCBI Taxonomy" id="2885356"/>
    <lineage>
        <taxon>Bacteria</taxon>
        <taxon>Bacillati</taxon>
        <taxon>Bacillota</taxon>
        <taxon>Clostridia</taxon>
        <taxon>Eubacteriales</taxon>
        <taxon>Oscillospiraceae</taxon>
        <taxon>Hominilimicola</taxon>
    </lineage>
</organism>
<evidence type="ECO:0000313" key="3">
    <source>
        <dbReference type="Proteomes" id="UP001198242"/>
    </source>
</evidence>
<dbReference type="AlphaFoldDB" id="A0AAE3JA22"/>
<name>A0AAE3JA22_9FIRM</name>
<evidence type="ECO:0000256" key="1">
    <source>
        <dbReference type="SAM" id="Phobius"/>
    </source>
</evidence>
<keyword evidence="1" id="KW-0812">Transmembrane</keyword>
<gene>
    <name evidence="2" type="ORF">LKE05_09760</name>
</gene>
<comment type="caution">
    <text evidence="2">The sequence shown here is derived from an EMBL/GenBank/DDBJ whole genome shotgun (WGS) entry which is preliminary data.</text>
</comment>
<keyword evidence="2" id="KW-0482">Metalloprotease</keyword>
<dbReference type="EMBL" id="JAJEQM010000013">
    <property type="protein sequence ID" value="MCC2211072.1"/>
    <property type="molecule type" value="Genomic_DNA"/>
</dbReference>
<keyword evidence="1" id="KW-1133">Transmembrane helix</keyword>
<accession>A0AAE3JA22</accession>
<dbReference type="RefSeq" id="WP_022230870.1">
    <property type="nucleotide sequence ID" value="NZ_JAJEQM010000013.1"/>
</dbReference>
<feature type="transmembrane region" description="Helical" evidence="1">
    <location>
        <begin position="186"/>
        <end position="204"/>
    </location>
</feature>
<keyword evidence="1" id="KW-0472">Membrane</keyword>
<dbReference type="InterPro" id="IPR026898">
    <property type="entry name" value="PrsW"/>
</dbReference>
<dbReference type="GO" id="GO:0008237">
    <property type="term" value="F:metallopeptidase activity"/>
    <property type="evidence" value="ECO:0007669"/>
    <property type="project" value="UniProtKB-KW"/>
</dbReference>
<protein>
    <submittedName>
        <fullName evidence="2">PrsW family intramembrane metalloprotease</fullName>
    </submittedName>
</protein>
<feature type="transmembrane region" description="Helical" evidence="1">
    <location>
        <begin position="121"/>
        <end position="146"/>
    </location>
</feature>
<evidence type="ECO:0000313" key="2">
    <source>
        <dbReference type="EMBL" id="MCC2211072.1"/>
    </source>
</evidence>
<sequence length="213" mass="23728">MPYNIENIFICLAAPFLLAALGTNTGNRKNYIFIVLGFVCCIISAYLNTFFSVLYGAQETSAVLEISPVIEETVKLIPLLFGLIVFELQPQEGDNIIFNIAVGFATFENICYLLEHGTGNLFYLLVRGFSTGAMHITCAFIIGYGLRVFRRPAALKASGIFALLCIAITFHAMFNMLMKTNGLIKQFGYAVPIVSCLILFLLKYRFRKITDSK</sequence>
<keyword evidence="2" id="KW-0378">Hydrolase</keyword>
<proteinExistence type="predicted"/>
<dbReference type="Pfam" id="PF13367">
    <property type="entry name" value="PrsW-protease"/>
    <property type="match status" value="1"/>
</dbReference>
<dbReference type="Proteomes" id="UP001198242">
    <property type="component" value="Unassembled WGS sequence"/>
</dbReference>
<feature type="transmembrane region" description="Helical" evidence="1">
    <location>
        <begin position="153"/>
        <end position="174"/>
    </location>
</feature>
<reference evidence="2 3" key="1">
    <citation type="submission" date="2021-10" db="EMBL/GenBank/DDBJ databases">
        <title>Anaerobic single-cell dispensing facilitates the cultivation of human gut bacteria.</title>
        <authorList>
            <person name="Afrizal A."/>
        </authorList>
    </citation>
    <scope>NUCLEOTIDE SEQUENCE [LARGE SCALE GENOMIC DNA]</scope>
    <source>
        <strain evidence="2 3">CLA-AA-H232</strain>
    </source>
</reference>
<feature type="transmembrane region" description="Helical" evidence="1">
    <location>
        <begin position="32"/>
        <end position="57"/>
    </location>
</feature>